<evidence type="ECO:0000313" key="2">
    <source>
        <dbReference type="EMBL" id="PKB92074.1"/>
    </source>
</evidence>
<reference evidence="2 3" key="2">
    <citation type="submission" date="2017-09" db="EMBL/GenBank/DDBJ databases">
        <title>Extensive intraspecific genome diversity in a model arbuscular mycorrhizal fungus.</title>
        <authorList>
            <person name="Chen E.C."/>
            <person name="Morin E."/>
            <person name="Beaudet D."/>
            <person name="Noel J."/>
            <person name="Ndikumana S."/>
            <person name="Charron P."/>
            <person name="St-Onge C."/>
            <person name="Giorgi J."/>
            <person name="Grigoriev I.V."/>
            <person name="Roux C."/>
            <person name="Martin F.M."/>
            <person name="Corradi N."/>
        </authorList>
    </citation>
    <scope>NUCLEOTIDE SEQUENCE [LARGE SCALE GENOMIC DNA]</scope>
    <source>
        <strain evidence="2 3">A5</strain>
    </source>
</reference>
<protein>
    <submittedName>
        <fullName evidence="2">Uncharacterized protein</fullName>
    </submittedName>
</protein>
<comment type="caution">
    <text evidence="2">The sequence shown here is derived from an EMBL/GenBank/DDBJ whole genome shotgun (WGS) entry which is preliminary data.</text>
</comment>
<proteinExistence type="predicted"/>
<feature type="transmembrane region" description="Helical" evidence="1">
    <location>
        <begin position="31"/>
        <end position="51"/>
    </location>
</feature>
<gene>
    <name evidence="2" type="ORF">RhiirA5_446156</name>
</gene>
<evidence type="ECO:0000256" key="1">
    <source>
        <dbReference type="SAM" id="Phobius"/>
    </source>
</evidence>
<organism evidence="2 3">
    <name type="scientific">Rhizophagus irregularis</name>
    <dbReference type="NCBI Taxonomy" id="588596"/>
    <lineage>
        <taxon>Eukaryota</taxon>
        <taxon>Fungi</taxon>
        <taxon>Fungi incertae sedis</taxon>
        <taxon>Mucoromycota</taxon>
        <taxon>Glomeromycotina</taxon>
        <taxon>Glomeromycetes</taxon>
        <taxon>Glomerales</taxon>
        <taxon>Glomeraceae</taxon>
        <taxon>Rhizophagus</taxon>
    </lineage>
</organism>
<accession>A0A2N0NBW4</accession>
<dbReference type="AlphaFoldDB" id="A0A2N0NBW4"/>
<evidence type="ECO:0000313" key="3">
    <source>
        <dbReference type="Proteomes" id="UP000232722"/>
    </source>
</evidence>
<sequence length="58" mass="6511">MINFSRYTIEASTKAVVIIYIFSLLRTTFNGLIMGRTSCILSIACTIGYYIKSLLVIL</sequence>
<dbReference type="EMBL" id="LLXJ01012453">
    <property type="protein sequence ID" value="PKB92074.1"/>
    <property type="molecule type" value="Genomic_DNA"/>
</dbReference>
<keyword evidence="1" id="KW-0812">Transmembrane</keyword>
<reference evidence="2 3" key="1">
    <citation type="submission" date="2016-04" db="EMBL/GenBank/DDBJ databases">
        <title>Genome analyses suggest a sexual origin of heterokaryosis in a supposedly ancient asexual fungus.</title>
        <authorList>
            <person name="Ropars J."/>
            <person name="Sedzielewska K."/>
            <person name="Noel J."/>
            <person name="Charron P."/>
            <person name="Farinelli L."/>
            <person name="Marton T."/>
            <person name="Kruger M."/>
            <person name="Pelin A."/>
            <person name="Brachmann A."/>
            <person name="Corradi N."/>
        </authorList>
    </citation>
    <scope>NUCLEOTIDE SEQUENCE [LARGE SCALE GENOMIC DNA]</scope>
    <source>
        <strain evidence="2 3">A5</strain>
    </source>
</reference>
<dbReference type="Proteomes" id="UP000232722">
    <property type="component" value="Unassembled WGS sequence"/>
</dbReference>
<name>A0A2N0NBW4_9GLOM</name>
<keyword evidence="1" id="KW-1133">Transmembrane helix</keyword>
<keyword evidence="1" id="KW-0472">Membrane</keyword>